<proteinExistence type="predicted"/>
<dbReference type="PANTHER" id="PTHR46114">
    <property type="entry name" value="APPLE DOMAIN-CONTAINING PROTEIN"/>
    <property type="match status" value="1"/>
</dbReference>
<comment type="caution">
    <text evidence="2">The sequence shown here is derived from an EMBL/GenBank/DDBJ whole genome shotgun (WGS) entry which is preliminary data.</text>
</comment>
<organism evidence="2 3">
    <name type="scientific">Araneus ventricosus</name>
    <name type="common">Orbweaver spider</name>
    <name type="synonym">Epeira ventricosa</name>
    <dbReference type="NCBI Taxonomy" id="182803"/>
    <lineage>
        <taxon>Eukaryota</taxon>
        <taxon>Metazoa</taxon>
        <taxon>Ecdysozoa</taxon>
        <taxon>Arthropoda</taxon>
        <taxon>Chelicerata</taxon>
        <taxon>Arachnida</taxon>
        <taxon>Araneae</taxon>
        <taxon>Araneomorphae</taxon>
        <taxon>Entelegynae</taxon>
        <taxon>Araneoidea</taxon>
        <taxon>Araneidae</taxon>
        <taxon>Araneus</taxon>
    </lineage>
</organism>
<dbReference type="AlphaFoldDB" id="A0A4Y2DRN1"/>
<dbReference type="PANTHER" id="PTHR46114:SF1">
    <property type="entry name" value="ZAD DOMAIN-CONTAINING PROTEIN"/>
    <property type="match status" value="1"/>
</dbReference>
<sequence>MKCFDIEYDPSEWHLFIDSSKANLKAVLLYNGNSFALLLLGHSVHLEENYNDLSMILEKINYQEYRWMVCGDFKMLTILLGQQTGYTKFPYFLCLWYSRASDLHWTKTDWSLRGAPSAKNVINTTLVPLEKVLLPPIHIKLGLMKQFMKSLPKDGGMLQISVFQVSKTVRSQVERERFYYPRHTKTVIRFPLFRNNGDKEKVAWDSFKDVVHRFLRNTEDSLYKTIVQGMLTAYEAQGCKMSLKVHFLHSHIDCFPENLGAYSEERSERFHQDVRDIERRYQVRWDVNRLADYCWMVSQETEDGKRKLVRGSVKEKKKRFHRQKE</sequence>
<evidence type="ECO:0000256" key="1">
    <source>
        <dbReference type="SAM" id="MobiDB-lite"/>
    </source>
</evidence>
<feature type="region of interest" description="Disordered" evidence="1">
    <location>
        <begin position="302"/>
        <end position="325"/>
    </location>
</feature>
<dbReference type="OrthoDB" id="7650824at2759"/>
<name>A0A4Y2DRN1_ARAVE</name>
<accession>A0A4Y2DRN1</accession>
<keyword evidence="3" id="KW-1185">Reference proteome</keyword>
<dbReference type="EMBL" id="BGPR01000414">
    <property type="protein sequence ID" value="GBM18927.1"/>
    <property type="molecule type" value="Genomic_DNA"/>
</dbReference>
<protein>
    <submittedName>
        <fullName evidence="2">Uncharacterized protein</fullName>
    </submittedName>
</protein>
<gene>
    <name evidence="2" type="ORF">AVEN_1559_1</name>
</gene>
<feature type="compositionally biased region" description="Basic residues" evidence="1">
    <location>
        <begin position="315"/>
        <end position="325"/>
    </location>
</feature>
<evidence type="ECO:0000313" key="3">
    <source>
        <dbReference type="Proteomes" id="UP000499080"/>
    </source>
</evidence>
<reference evidence="2 3" key="1">
    <citation type="journal article" date="2019" name="Sci. Rep.">
        <title>Orb-weaving spider Araneus ventricosus genome elucidates the spidroin gene catalogue.</title>
        <authorList>
            <person name="Kono N."/>
            <person name="Nakamura H."/>
            <person name="Ohtoshi R."/>
            <person name="Moran D.A.P."/>
            <person name="Shinohara A."/>
            <person name="Yoshida Y."/>
            <person name="Fujiwara M."/>
            <person name="Mori M."/>
            <person name="Tomita M."/>
            <person name="Arakawa K."/>
        </authorList>
    </citation>
    <scope>NUCLEOTIDE SEQUENCE [LARGE SCALE GENOMIC DNA]</scope>
</reference>
<dbReference type="Proteomes" id="UP000499080">
    <property type="component" value="Unassembled WGS sequence"/>
</dbReference>
<evidence type="ECO:0000313" key="2">
    <source>
        <dbReference type="EMBL" id="GBM18927.1"/>
    </source>
</evidence>